<proteinExistence type="inferred from homology"/>
<dbReference type="REBASE" id="845285">
    <property type="entry name" value="M.Asp51ORF14595P"/>
</dbReference>
<keyword evidence="5" id="KW-0949">S-adenosyl-L-methionine</keyword>
<dbReference type="PROSITE" id="PS00092">
    <property type="entry name" value="N6_MTASE"/>
    <property type="match status" value="1"/>
</dbReference>
<dbReference type="GO" id="GO:0032259">
    <property type="term" value="P:methylation"/>
    <property type="evidence" value="ECO:0007669"/>
    <property type="project" value="UniProtKB-KW"/>
</dbReference>
<dbReference type="AlphaFoldDB" id="A0AAU6T5M3"/>
<dbReference type="EMBL" id="CP095328">
    <property type="protein sequence ID" value="XAG40222.1"/>
    <property type="molecule type" value="Genomic_DNA"/>
</dbReference>
<reference evidence="8" key="1">
    <citation type="submission" date="2022-03" db="EMBL/GenBank/DDBJ databases">
        <title>Sea Food Isolates.</title>
        <authorList>
            <person name="Li C."/>
        </authorList>
    </citation>
    <scope>NUCLEOTIDE SEQUENCE</scope>
    <source>
        <strain evidence="8">19NY04SH05-1</strain>
    </source>
</reference>
<comment type="similarity">
    <text evidence="1">Belongs to the N(4)/N(6)-methyltransferase family.</text>
</comment>
<dbReference type="EC" id="2.1.1.72" evidence="2"/>
<accession>A0AAU6T5M3</accession>
<evidence type="ECO:0000256" key="3">
    <source>
        <dbReference type="ARBA" id="ARBA00022603"/>
    </source>
</evidence>
<name>A0AAU6T5M3_9GAMM</name>
<evidence type="ECO:0000256" key="6">
    <source>
        <dbReference type="ARBA" id="ARBA00047942"/>
    </source>
</evidence>
<dbReference type="InterPro" id="IPR002052">
    <property type="entry name" value="DNA_methylase_N6_adenine_CS"/>
</dbReference>
<evidence type="ECO:0000256" key="2">
    <source>
        <dbReference type="ARBA" id="ARBA00011900"/>
    </source>
</evidence>
<dbReference type="SUPFAM" id="SSF53335">
    <property type="entry name" value="S-adenosyl-L-methionine-dependent methyltransferases"/>
    <property type="match status" value="1"/>
</dbReference>
<dbReference type="InterPro" id="IPR002295">
    <property type="entry name" value="N4/N6-MTase_EcoPI_Mod-like"/>
</dbReference>
<dbReference type="InterPro" id="IPR029063">
    <property type="entry name" value="SAM-dependent_MTases_sf"/>
</dbReference>
<sequence>MEKLKMHSPNLVAQNIEQLAALFPNCVTESQGKDGELKRVIDFDLLKQELSTHIVDGPQERYQLNWPGKREALLTANAPIAKTLRPCREESVNFDTTQNLFIEGDNLDALKLLQETYLGKVKMIYIDPPYNTGKDFIYEDDFAESAEEFLKRSNQKDEQGNRLLANMESNGRYHSDWLSMMYPRLRVMANLLADDGLLAVSINDKEVFQLGKLLDEIFGCSNRLACAPWLSEASGGKEKTGLRTGHEYLLIYFKSTSESVSQDERSTGALNLSDNNGPYRKGRELMKWGGTSLRSDRPNQFYGLQCPTGDYVYPYRNDGKEGHWRWGKDNPDILHAQSNPDFFHWEKRPFDNAISVNGATERWVPYEKIRDVKKSVGWSTWLDKFGSNADGTRELKELFDFKVFDTPKPTQLIKWFLSLHGDDNGIVMDFFSGSSATADAVMRLNVEDQGCRRFIMVQLPEPCNEDSEAFKAGYQTISEVSRERIRRAGKKISEASQEVDVGFRALRIDTSNMADVYYNPDSVAQDDLFAQIDNIKADRTEEDLLFQVMLDWGVDLMSPILRQTIDGKTVFFVDADADAQYQHGALVACFDKTGGIDDAFIRQLATFSPLRLVFRDAGFASDAVKINAEQLLKQLSPLTEVKAI</sequence>
<dbReference type="InterPro" id="IPR002941">
    <property type="entry name" value="DNA_methylase_N4/N6"/>
</dbReference>
<evidence type="ECO:0000313" key="8">
    <source>
        <dbReference type="EMBL" id="XAG40222.1"/>
    </source>
</evidence>
<dbReference type="Pfam" id="PF01555">
    <property type="entry name" value="N6_N4_Mtase"/>
    <property type="match status" value="1"/>
</dbReference>
<keyword evidence="3" id="KW-0489">Methyltransferase</keyword>
<dbReference type="GO" id="GO:0003677">
    <property type="term" value="F:DNA binding"/>
    <property type="evidence" value="ECO:0007669"/>
    <property type="project" value="InterPro"/>
</dbReference>
<dbReference type="GO" id="GO:0009007">
    <property type="term" value="F:site-specific DNA-methyltransferase (adenine-specific) activity"/>
    <property type="evidence" value="ECO:0007669"/>
    <property type="project" value="UniProtKB-EC"/>
</dbReference>
<evidence type="ECO:0000256" key="4">
    <source>
        <dbReference type="ARBA" id="ARBA00022679"/>
    </source>
</evidence>
<dbReference type="PRINTS" id="PR00506">
    <property type="entry name" value="D21N6MTFRASE"/>
</dbReference>
<dbReference type="GO" id="GO:0008170">
    <property type="term" value="F:N-methyltransferase activity"/>
    <property type="evidence" value="ECO:0007669"/>
    <property type="project" value="InterPro"/>
</dbReference>
<protein>
    <recommendedName>
        <fullName evidence="2">site-specific DNA-methyltransferase (adenine-specific)</fullName>
        <ecNumber evidence="2">2.1.1.72</ecNumber>
    </recommendedName>
</protein>
<evidence type="ECO:0000256" key="1">
    <source>
        <dbReference type="ARBA" id="ARBA00006594"/>
    </source>
</evidence>
<evidence type="ECO:0000256" key="5">
    <source>
        <dbReference type="ARBA" id="ARBA00022691"/>
    </source>
</evidence>
<dbReference type="Gene3D" id="3.40.50.150">
    <property type="entry name" value="Vaccinia Virus protein VP39"/>
    <property type="match status" value="1"/>
</dbReference>
<dbReference type="RefSeq" id="WP_335856083.1">
    <property type="nucleotide sequence ID" value="NZ_CP095328.1"/>
</dbReference>
<feature type="domain" description="DNA methylase N-4/N-6" evidence="7">
    <location>
        <begin position="121"/>
        <end position="447"/>
    </location>
</feature>
<keyword evidence="4" id="KW-0808">Transferase</keyword>
<dbReference type="PIRSF" id="PIRSF015855">
    <property type="entry name" value="TypeIII_Mtase_mKpnI"/>
    <property type="match status" value="1"/>
</dbReference>
<organism evidence="8">
    <name type="scientific">Aeromonas sp. 19NY04SH05-1</name>
    <dbReference type="NCBI Taxonomy" id="2920537"/>
    <lineage>
        <taxon>Bacteria</taxon>
        <taxon>Pseudomonadati</taxon>
        <taxon>Pseudomonadota</taxon>
        <taxon>Gammaproteobacteria</taxon>
        <taxon>Aeromonadales</taxon>
        <taxon>Aeromonadaceae</taxon>
        <taxon>Aeromonas</taxon>
    </lineage>
</organism>
<gene>
    <name evidence="8" type="ORF">MRK42_14595</name>
</gene>
<comment type="catalytic activity">
    <reaction evidence="6">
        <text>a 2'-deoxyadenosine in DNA + S-adenosyl-L-methionine = an N(6)-methyl-2'-deoxyadenosine in DNA + S-adenosyl-L-homocysteine + H(+)</text>
        <dbReference type="Rhea" id="RHEA:15197"/>
        <dbReference type="Rhea" id="RHEA-COMP:12418"/>
        <dbReference type="Rhea" id="RHEA-COMP:12419"/>
        <dbReference type="ChEBI" id="CHEBI:15378"/>
        <dbReference type="ChEBI" id="CHEBI:57856"/>
        <dbReference type="ChEBI" id="CHEBI:59789"/>
        <dbReference type="ChEBI" id="CHEBI:90615"/>
        <dbReference type="ChEBI" id="CHEBI:90616"/>
        <dbReference type="EC" id="2.1.1.72"/>
    </reaction>
</comment>
<evidence type="ECO:0000259" key="7">
    <source>
        <dbReference type="Pfam" id="PF01555"/>
    </source>
</evidence>